<protein>
    <submittedName>
        <fullName evidence="1">Uncharacterized protein</fullName>
    </submittedName>
</protein>
<evidence type="ECO:0000313" key="1">
    <source>
        <dbReference type="EMBL" id="GAD53820.1"/>
    </source>
</evidence>
<accession>U2YXQ4</accession>
<evidence type="ECO:0000313" key="2">
    <source>
        <dbReference type="Proteomes" id="UP000016986"/>
    </source>
</evidence>
<keyword evidence="2" id="KW-1185">Reference proteome</keyword>
<sequence length="53" mass="6119">MKRTNGFEVVPQSDEDEELLRQLLDASVRSRSTRCTEDGRDGATTRWTRLYAT</sequence>
<reference evidence="1 2" key="1">
    <citation type="submission" date="2013-09" db="EMBL/GenBank/DDBJ databases">
        <title>Whole genome sequencing of Halarchaeum acidiphilum strain MH1-52-1.</title>
        <authorList>
            <person name="Shimane Y."/>
            <person name="Minegishi H."/>
            <person name="Nishi S."/>
            <person name="Echigo A."/>
            <person name="Shuto A."/>
            <person name="Konishi M."/>
            <person name="Ito T."/>
            <person name="Ohkuma M."/>
            <person name="Ohta Y."/>
            <person name="Nagano Y."/>
            <person name="Tsubouchi T."/>
            <person name="Mori K."/>
            <person name="Usui K."/>
            <person name="Kamekura M."/>
            <person name="Usami R."/>
            <person name="Takaki Y."/>
            <person name="Hatada Y."/>
        </authorList>
    </citation>
    <scope>NUCLEOTIDE SEQUENCE [LARGE SCALE GENOMIC DNA]</scope>
    <source>
        <strain evidence="1 2">JCM 16109</strain>
    </source>
</reference>
<dbReference type="AlphaFoldDB" id="U2YXQ4"/>
<dbReference type="EMBL" id="BATA01000107">
    <property type="protein sequence ID" value="GAD53820.1"/>
    <property type="molecule type" value="Genomic_DNA"/>
</dbReference>
<organism evidence="1 2">
    <name type="scientific">Halarchaeum acidiphilum MH1-52-1</name>
    <dbReference type="NCBI Taxonomy" id="1261545"/>
    <lineage>
        <taxon>Archaea</taxon>
        <taxon>Methanobacteriati</taxon>
        <taxon>Methanobacteriota</taxon>
        <taxon>Stenosarchaea group</taxon>
        <taxon>Halobacteria</taxon>
        <taxon>Halobacteriales</taxon>
        <taxon>Halobacteriaceae</taxon>
    </lineage>
</organism>
<gene>
    <name evidence="1" type="ORF">MBEHAL_2580</name>
</gene>
<dbReference type="Proteomes" id="UP000016986">
    <property type="component" value="Unassembled WGS sequence"/>
</dbReference>
<name>U2YXQ4_9EURY</name>
<comment type="caution">
    <text evidence="1">The sequence shown here is derived from an EMBL/GenBank/DDBJ whole genome shotgun (WGS) entry which is preliminary data.</text>
</comment>
<proteinExistence type="predicted"/>